<evidence type="ECO:0000256" key="6">
    <source>
        <dbReference type="ARBA" id="ARBA00023242"/>
    </source>
</evidence>
<keyword evidence="6" id="KW-0539">Nucleus</keyword>
<keyword evidence="3" id="KW-0227">DNA damage</keyword>
<dbReference type="AlphaFoldDB" id="A0A5H2XH16"/>
<dbReference type="InterPro" id="IPR047348">
    <property type="entry name" value="XRCC3-like_C"/>
</dbReference>
<dbReference type="GO" id="GO:0140664">
    <property type="term" value="F:ATP-dependent DNA damage sensor activity"/>
    <property type="evidence" value="ECO:0007669"/>
    <property type="project" value="InterPro"/>
</dbReference>
<evidence type="ECO:0000259" key="7">
    <source>
        <dbReference type="PROSITE" id="PS50162"/>
    </source>
</evidence>
<organism evidence="8">
    <name type="scientific">Prunus dulcis</name>
    <name type="common">Almond</name>
    <name type="synonym">Amygdalus dulcis</name>
    <dbReference type="NCBI Taxonomy" id="3755"/>
    <lineage>
        <taxon>Eukaryota</taxon>
        <taxon>Viridiplantae</taxon>
        <taxon>Streptophyta</taxon>
        <taxon>Embryophyta</taxon>
        <taxon>Tracheophyta</taxon>
        <taxon>Spermatophyta</taxon>
        <taxon>Magnoliopsida</taxon>
        <taxon>eudicotyledons</taxon>
        <taxon>Gunneridae</taxon>
        <taxon>Pentapetalae</taxon>
        <taxon>rosids</taxon>
        <taxon>fabids</taxon>
        <taxon>Rosales</taxon>
        <taxon>Rosaceae</taxon>
        <taxon>Amygdaloideae</taxon>
        <taxon>Amygdaleae</taxon>
        <taxon>Prunus</taxon>
    </lineage>
</organism>
<evidence type="ECO:0000256" key="1">
    <source>
        <dbReference type="ARBA" id="ARBA00004123"/>
    </source>
</evidence>
<evidence type="ECO:0000256" key="3">
    <source>
        <dbReference type="ARBA" id="ARBA00022763"/>
    </source>
</evidence>
<dbReference type="PRINTS" id="PR01874">
    <property type="entry name" value="DNAREPAIRADA"/>
</dbReference>
<evidence type="ECO:0000256" key="2">
    <source>
        <dbReference type="ARBA" id="ARBA00022741"/>
    </source>
</evidence>
<dbReference type="GO" id="GO:0005524">
    <property type="term" value="F:ATP binding"/>
    <property type="evidence" value="ECO:0007669"/>
    <property type="project" value="UniProtKB-KW"/>
</dbReference>
<dbReference type="InterPro" id="IPR013632">
    <property type="entry name" value="Rad51_C"/>
</dbReference>
<name>A0A5H2XH16_PRUDU</name>
<dbReference type="Gene3D" id="3.40.50.300">
    <property type="entry name" value="P-loop containing nucleotide triphosphate hydrolases"/>
    <property type="match status" value="1"/>
</dbReference>
<dbReference type="GO" id="GO:0033065">
    <property type="term" value="C:Rad51C-XRCC3 complex"/>
    <property type="evidence" value="ECO:0007669"/>
    <property type="project" value="TreeGrafter"/>
</dbReference>
<gene>
    <name evidence="8" type="ORF">Prudu_166S000100</name>
    <name evidence="9" type="ORF">Prudu_460S000100</name>
</gene>
<reference evidence="8" key="1">
    <citation type="journal article" date="2019" name="Science">
        <title>Mutation of a bHLH transcription factor allowed almond domestication.</title>
        <authorList>
            <person name="Sanchez-Perez R."/>
            <person name="Pavan S."/>
            <person name="Mazzeo R."/>
            <person name="Moldovan C."/>
            <person name="Aiese Cigliano R."/>
            <person name="Del Cueto J."/>
            <person name="Ricciardi F."/>
            <person name="Lotti C."/>
            <person name="Ricciardi L."/>
            <person name="Dicenta F."/>
            <person name="Lopez-Marques R.L."/>
            <person name="Lindberg Moller B."/>
        </authorList>
    </citation>
    <scope>NUCLEOTIDE SEQUENCE</scope>
</reference>
<dbReference type="InterPro" id="IPR003593">
    <property type="entry name" value="AAA+_ATPase"/>
</dbReference>
<evidence type="ECO:0000313" key="9">
    <source>
        <dbReference type="EMBL" id="BBN68503.1"/>
    </source>
</evidence>
<dbReference type="GO" id="GO:0071140">
    <property type="term" value="P:resolution of mitotic recombination intermediates"/>
    <property type="evidence" value="ECO:0007669"/>
    <property type="project" value="TreeGrafter"/>
</dbReference>
<dbReference type="InterPro" id="IPR027417">
    <property type="entry name" value="P-loop_NTPase"/>
</dbReference>
<evidence type="ECO:0000313" key="8">
    <source>
        <dbReference type="EMBL" id="BBN67727.1"/>
    </source>
</evidence>
<dbReference type="SMART" id="SM00382">
    <property type="entry name" value="AAA"/>
    <property type="match status" value="1"/>
</dbReference>
<keyword evidence="2" id="KW-0547">Nucleotide-binding</keyword>
<dbReference type="PANTHER" id="PTHR46487">
    <property type="entry name" value="DNA REPAIR PROTEIN XRCC3"/>
    <property type="match status" value="1"/>
</dbReference>
<dbReference type="GO" id="GO:0090656">
    <property type="term" value="P:t-circle formation"/>
    <property type="evidence" value="ECO:0007669"/>
    <property type="project" value="TreeGrafter"/>
</dbReference>
<dbReference type="CDD" id="cd19491">
    <property type="entry name" value="XRCC3"/>
    <property type="match status" value="1"/>
</dbReference>
<protein>
    <submittedName>
        <fullName evidence="8">Homolog of X-ray repair cross complementing 3</fullName>
    </submittedName>
</protein>
<comment type="subcellular location">
    <subcellularLocation>
        <location evidence="1">Nucleus</location>
    </subcellularLocation>
</comment>
<dbReference type="PROSITE" id="PS50162">
    <property type="entry name" value="RECA_2"/>
    <property type="match status" value="1"/>
</dbReference>
<dbReference type="Pfam" id="PF08423">
    <property type="entry name" value="Rad51"/>
    <property type="match status" value="1"/>
</dbReference>
<dbReference type="GO" id="GO:0000722">
    <property type="term" value="P:telomere maintenance via recombination"/>
    <property type="evidence" value="ECO:0007669"/>
    <property type="project" value="TreeGrafter"/>
</dbReference>
<feature type="domain" description="RecA family profile 1" evidence="7">
    <location>
        <begin position="1"/>
        <end position="174"/>
    </location>
</feature>
<dbReference type="GO" id="GO:0045003">
    <property type="term" value="P:double-strand break repair via synthesis-dependent strand annealing"/>
    <property type="evidence" value="ECO:0007669"/>
    <property type="project" value="TreeGrafter"/>
</dbReference>
<dbReference type="PANTHER" id="PTHR46487:SF1">
    <property type="entry name" value="DNA REPAIR PROTEIN XRCC3"/>
    <property type="match status" value="1"/>
</dbReference>
<proteinExistence type="predicted"/>
<evidence type="ECO:0000256" key="5">
    <source>
        <dbReference type="ARBA" id="ARBA00023204"/>
    </source>
</evidence>
<dbReference type="InterPro" id="IPR020588">
    <property type="entry name" value="RecA_ATP-bd"/>
</dbReference>
<sequence>MPNTRSLLGGGIACNSITELVGESGSGKTQLCLQLTVRAQLPPSHGGLGGSSIYIFTEFSFPFRRLQQLGNLYHASYPNLIRLEPLEDIYVHGVHDAQELIHVLGDIEAFIAIDHTRLPVKLIVIDSIAALFRSQYQTTPADLKRRSEMFFNISGTLKGLANKYGLAVVVTNQVVDFIGPHHGVNGVRLGNLESLDTSGRRVSPALGLAWAHCINSRVFLARHEQSIEVDIRNAPSTSICSQTHRTFHLVFAPHLAYASAEFVIKKEGIVGVSQ</sequence>
<dbReference type="EMBL" id="AP020503">
    <property type="protein sequence ID" value="BBN67727.1"/>
    <property type="molecule type" value="Genomic_DNA"/>
</dbReference>
<accession>A0A5H2XH16</accession>
<dbReference type="EMBL" id="AP020797">
    <property type="protein sequence ID" value="BBN68503.1"/>
    <property type="molecule type" value="Genomic_DNA"/>
</dbReference>
<dbReference type="SUPFAM" id="SSF52540">
    <property type="entry name" value="P-loop containing nucleoside triphosphate hydrolases"/>
    <property type="match status" value="1"/>
</dbReference>
<dbReference type="GO" id="GO:0000400">
    <property type="term" value="F:four-way junction DNA binding"/>
    <property type="evidence" value="ECO:0007669"/>
    <property type="project" value="TreeGrafter"/>
</dbReference>
<keyword evidence="4" id="KW-0067">ATP-binding</keyword>
<keyword evidence="5" id="KW-0234">DNA repair</keyword>
<evidence type="ECO:0000256" key="4">
    <source>
        <dbReference type="ARBA" id="ARBA00022840"/>
    </source>
</evidence>
<dbReference type="GO" id="GO:0005657">
    <property type="term" value="C:replication fork"/>
    <property type="evidence" value="ECO:0007669"/>
    <property type="project" value="TreeGrafter"/>
</dbReference>